<name>A0A7Y7JYW8_ENTAV</name>
<evidence type="ECO:0000313" key="2">
    <source>
        <dbReference type="Proteomes" id="UP000316316"/>
    </source>
</evidence>
<protein>
    <submittedName>
        <fullName evidence="1">Uncharacterized protein</fullName>
    </submittedName>
</protein>
<dbReference type="RefSeq" id="WP_070557936.1">
    <property type="nucleotide sequence ID" value="NZ_CAAKNX010000128.1"/>
</dbReference>
<dbReference type="InterPro" id="IPR054275">
    <property type="entry name" value="DUF7006"/>
</dbReference>
<dbReference type="EMBL" id="PDXQ01000002">
    <property type="protein sequence ID" value="TRZ28505.1"/>
    <property type="molecule type" value="Genomic_DNA"/>
</dbReference>
<sequence length="127" mass="14835">MLKQTLQINNIDDYLYYFIEKANEQSFEIRFPQVKERILQNCAELKNRIASIDGRNFFQHLAQINGLESEIWILIEMCSIADSEGASIFSEEEILTIAQNDFKTYFKEKCGINILNTPPHSLHFLTK</sequence>
<dbReference type="Pfam" id="PF22652">
    <property type="entry name" value="DUF7006"/>
    <property type="match status" value="1"/>
</dbReference>
<evidence type="ECO:0000313" key="1">
    <source>
        <dbReference type="EMBL" id="TRZ28505.1"/>
    </source>
</evidence>
<comment type="caution">
    <text evidence="1">The sequence shown here is derived from an EMBL/GenBank/DDBJ whole genome shotgun (WGS) entry which is preliminary data.</text>
</comment>
<proteinExistence type="predicted"/>
<organism evidence="1 2">
    <name type="scientific">Enterococcus avium</name>
    <name type="common">Streptococcus avium</name>
    <dbReference type="NCBI Taxonomy" id="33945"/>
    <lineage>
        <taxon>Bacteria</taxon>
        <taxon>Bacillati</taxon>
        <taxon>Bacillota</taxon>
        <taxon>Bacilli</taxon>
        <taxon>Lactobacillales</taxon>
        <taxon>Enterococcaceae</taxon>
        <taxon>Enterococcus</taxon>
    </lineage>
</organism>
<dbReference type="AlphaFoldDB" id="A0A7Y7JYW8"/>
<gene>
    <name evidence="1" type="ORF">AUF17_17470</name>
</gene>
<accession>A0A7Y7JYW8</accession>
<dbReference type="Proteomes" id="UP000316316">
    <property type="component" value="Unassembled WGS sequence"/>
</dbReference>
<reference evidence="1 2" key="1">
    <citation type="submission" date="2017-10" db="EMBL/GenBank/DDBJ databases">
        <title>FDA dAtabase for Regulatory Grade micrObial Sequences (FDA-ARGOS): Supporting development and validation of Infectious Disease Dx tests.</title>
        <authorList>
            <person name="Campos J."/>
            <person name="Goldberg B."/>
            <person name="Tallon L.J."/>
            <person name="Sadzewicz L."/>
            <person name="Sengamalay N."/>
            <person name="Ott S."/>
            <person name="Godinez A."/>
            <person name="Nagaraj S."/>
            <person name="Vyas G."/>
            <person name="Aluvathingal J."/>
            <person name="Nadendla S."/>
            <person name="Geyer C."/>
            <person name="Nandy P."/>
            <person name="Hobson J."/>
            <person name="Sichtig H."/>
        </authorList>
    </citation>
    <scope>NUCLEOTIDE SEQUENCE [LARGE SCALE GENOMIC DNA]</scope>
    <source>
        <strain evidence="1 2">FDAARGOS_185</strain>
    </source>
</reference>